<feature type="domain" description="DUF7041" evidence="2">
    <location>
        <begin position="63"/>
        <end position="146"/>
    </location>
</feature>
<keyword evidence="4" id="KW-1185">Reference proteome</keyword>
<organism evidence="3 4">
    <name type="scientific">Cyphomyrmex costatus</name>
    <dbReference type="NCBI Taxonomy" id="456900"/>
    <lineage>
        <taxon>Eukaryota</taxon>
        <taxon>Metazoa</taxon>
        <taxon>Ecdysozoa</taxon>
        <taxon>Arthropoda</taxon>
        <taxon>Hexapoda</taxon>
        <taxon>Insecta</taxon>
        <taxon>Pterygota</taxon>
        <taxon>Neoptera</taxon>
        <taxon>Endopterygota</taxon>
        <taxon>Hymenoptera</taxon>
        <taxon>Apocrita</taxon>
        <taxon>Aculeata</taxon>
        <taxon>Formicoidea</taxon>
        <taxon>Formicidae</taxon>
        <taxon>Myrmicinae</taxon>
        <taxon>Cyphomyrmex</taxon>
    </lineage>
</organism>
<sequence>MEEERRLIEQQRQQLEREKREWQQQQLEWTQRSASTTGVQAATEQPASLFLSGAEVSRVGMRMPEFTPADPELWFHIVDRSFQAAGIAADATKFGYALTAIGPRYTMEVRDIIINPPAERAYEILKAEVIKRLSLSQEHKTRRLLEHEEIGDRKPSQFLRHLRGLAGNAVGDGILRTI</sequence>
<dbReference type="Pfam" id="PF23055">
    <property type="entry name" value="DUF7041"/>
    <property type="match status" value="1"/>
</dbReference>
<proteinExistence type="predicted"/>
<name>A0A151IBN8_9HYME</name>
<dbReference type="PANTHER" id="PTHR33327:SF3">
    <property type="entry name" value="RNA-DIRECTED DNA POLYMERASE"/>
    <property type="match status" value="1"/>
</dbReference>
<dbReference type="Proteomes" id="UP000078542">
    <property type="component" value="Unassembled WGS sequence"/>
</dbReference>
<dbReference type="PANTHER" id="PTHR33327">
    <property type="entry name" value="ENDONUCLEASE"/>
    <property type="match status" value="1"/>
</dbReference>
<evidence type="ECO:0000256" key="1">
    <source>
        <dbReference type="SAM" id="Coils"/>
    </source>
</evidence>
<dbReference type="EMBL" id="KQ978092">
    <property type="protein sequence ID" value="KYM97057.1"/>
    <property type="molecule type" value="Genomic_DNA"/>
</dbReference>
<dbReference type="InterPro" id="IPR055469">
    <property type="entry name" value="DUF7041"/>
</dbReference>
<accession>A0A151IBN8</accession>
<evidence type="ECO:0000313" key="4">
    <source>
        <dbReference type="Proteomes" id="UP000078542"/>
    </source>
</evidence>
<evidence type="ECO:0000313" key="3">
    <source>
        <dbReference type="EMBL" id="KYM97057.1"/>
    </source>
</evidence>
<reference evidence="3 4" key="1">
    <citation type="submission" date="2016-03" db="EMBL/GenBank/DDBJ databases">
        <title>Cyphomyrmex costatus WGS genome.</title>
        <authorList>
            <person name="Nygaard S."/>
            <person name="Hu H."/>
            <person name="Boomsma J."/>
            <person name="Zhang G."/>
        </authorList>
    </citation>
    <scope>NUCLEOTIDE SEQUENCE [LARGE SCALE GENOMIC DNA]</scope>
    <source>
        <strain evidence="3">MS0001</strain>
        <tissue evidence="3">Whole body</tissue>
    </source>
</reference>
<dbReference type="AlphaFoldDB" id="A0A151IBN8"/>
<protein>
    <recommendedName>
        <fullName evidence="2">DUF7041 domain-containing protein</fullName>
    </recommendedName>
</protein>
<feature type="coiled-coil region" evidence="1">
    <location>
        <begin position="1"/>
        <end position="32"/>
    </location>
</feature>
<gene>
    <name evidence="3" type="ORF">ALC62_12268</name>
</gene>
<evidence type="ECO:0000259" key="2">
    <source>
        <dbReference type="Pfam" id="PF23055"/>
    </source>
</evidence>
<dbReference type="STRING" id="456900.A0A151IBN8"/>
<keyword evidence="1" id="KW-0175">Coiled coil</keyword>